<dbReference type="EMBL" id="JANHOG010001721">
    <property type="protein sequence ID" value="KAJ3532617.1"/>
    <property type="molecule type" value="Genomic_DNA"/>
</dbReference>
<comment type="caution">
    <text evidence="1">The sequence shown here is derived from an EMBL/GenBank/DDBJ whole genome shotgun (WGS) entry which is preliminary data.</text>
</comment>
<evidence type="ECO:0000313" key="1">
    <source>
        <dbReference type="EMBL" id="KAJ3532617.1"/>
    </source>
</evidence>
<evidence type="ECO:0000313" key="2">
    <source>
        <dbReference type="Proteomes" id="UP001148662"/>
    </source>
</evidence>
<protein>
    <submittedName>
        <fullName evidence="1">Uncharacterized protein</fullName>
    </submittedName>
</protein>
<name>A0ACC1S5S8_9APHY</name>
<accession>A0ACC1S5S8</accession>
<keyword evidence="2" id="KW-1185">Reference proteome</keyword>
<dbReference type="Proteomes" id="UP001148662">
    <property type="component" value="Unassembled WGS sequence"/>
</dbReference>
<organism evidence="1 2">
    <name type="scientific">Phlebia brevispora</name>
    <dbReference type="NCBI Taxonomy" id="194682"/>
    <lineage>
        <taxon>Eukaryota</taxon>
        <taxon>Fungi</taxon>
        <taxon>Dikarya</taxon>
        <taxon>Basidiomycota</taxon>
        <taxon>Agaricomycotina</taxon>
        <taxon>Agaricomycetes</taxon>
        <taxon>Polyporales</taxon>
        <taxon>Meruliaceae</taxon>
        <taxon>Phlebia</taxon>
    </lineage>
</organism>
<gene>
    <name evidence="1" type="ORF">NM688_g7393</name>
</gene>
<reference evidence="1" key="1">
    <citation type="submission" date="2022-07" db="EMBL/GenBank/DDBJ databases">
        <title>Genome Sequence of Phlebia brevispora.</title>
        <authorList>
            <person name="Buettner E."/>
        </authorList>
    </citation>
    <scope>NUCLEOTIDE SEQUENCE</scope>
    <source>
        <strain evidence="1">MPL23</strain>
    </source>
</reference>
<proteinExistence type="predicted"/>
<sequence>MGRYIITAAVVPSSSDPYTLARLLHADGAQLISNGEARASLDQLWTRDDRSLREHELVFVQSIQVSEQPNHRVYTEVRVGSRMAGSCGGRTAGLANYRLHNDPRYSGMDNGEGTPPLSEVIPVRPCSPDRVIMLTPHENHLPHSFAKTFCRRAFERMKAQRKCSSMDGAWSVTIPGHDTDAKMTKPRKSVRLYRVSHRTSFAHDLGPSGGVRKRRRQDVQKAVKAKRRTAVNSVFVRGSSIVLIEWVKNSPPCYGMARENEDAVSVNEDSNATVLLSRKTLMGRVLVAHLPRPTERGIDSGTEESLLIVCDRGPPARRAGYRRTYAEHADQLQHVSPGNHEVNLNYAGYWG</sequence>